<comment type="caution">
    <text evidence="2">The sequence shown here is derived from an EMBL/GenBank/DDBJ whole genome shotgun (WGS) entry which is preliminary data.</text>
</comment>
<dbReference type="InterPro" id="IPR005145">
    <property type="entry name" value="Sua5_C"/>
</dbReference>
<dbReference type="Proteomes" id="UP001586593">
    <property type="component" value="Unassembled WGS sequence"/>
</dbReference>
<evidence type="ECO:0000313" key="3">
    <source>
        <dbReference type="Proteomes" id="UP001586593"/>
    </source>
</evidence>
<dbReference type="InterPro" id="IPR038385">
    <property type="entry name" value="Sua5/YwlC_C"/>
</dbReference>
<evidence type="ECO:0000313" key="2">
    <source>
        <dbReference type="EMBL" id="KAL1844840.1"/>
    </source>
</evidence>
<protein>
    <recommendedName>
        <fullName evidence="1">Threonylcarbamoyl-AMP synthase C-terminal domain-containing protein</fullName>
    </recommendedName>
</protein>
<feature type="domain" description="Threonylcarbamoyl-AMP synthase C-terminal" evidence="1">
    <location>
        <begin position="27"/>
        <end position="83"/>
    </location>
</feature>
<proteinExistence type="predicted"/>
<gene>
    <name evidence="2" type="ORF">VTK73DRAFT_1688</name>
</gene>
<organism evidence="2 3">
    <name type="scientific">Phialemonium thermophilum</name>
    <dbReference type="NCBI Taxonomy" id="223376"/>
    <lineage>
        <taxon>Eukaryota</taxon>
        <taxon>Fungi</taxon>
        <taxon>Dikarya</taxon>
        <taxon>Ascomycota</taxon>
        <taxon>Pezizomycotina</taxon>
        <taxon>Sordariomycetes</taxon>
        <taxon>Sordariomycetidae</taxon>
        <taxon>Cephalothecales</taxon>
        <taxon>Cephalothecaceae</taxon>
        <taxon>Phialemonium</taxon>
    </lineage>
</organism>
<dbReference type="Pfam" id="PF03481">
    <property type="entry name" value="Sua5_C"/>
    <property type="match status" value="1"/>
</dbReference>
<dbReference type="EMBL" id="JAZHXJ010001427">
    <property type="protein sequence ID" value="KAL1844840.1"/>
    <property type="molecule type" value="Genomic_DNA"/>
</dbReference>
<sequence>MLPGRSYVVRQGDLRLATDGGGEGTVRVLDLDLGRDAKSIAHGLFAALREFDARGADVIFVEGVSDQDDIGAAVMNRLRKAASDIRA</sequence>
<evidence type="ECO:0000259" key="1">
    <source>
        <dbReference type="Pfam" id="PF03481"/>
    </source>
</evidence>
<name>A0ABR3VT33_9PEZI</name>
<accession>A0ABR3VT33</accession>
<reference evidence="2 3" key="1">
    <citation type="journal article" date="2024" name="Commun. Biol.">
        <title>Comparative genomic analysis of thermophilic fungi reveals convergent evolutionary adaptations and gene losses.</title>
        <authorList>
            <person name="Steindorff A.S."/>
            <person name="Aguilar-Pontes M.V."/>
            <person name="Robinson A.J."/>
            <person name="Andreopoulos B."/>
            <person name="LaButti K."/>
            <person name="Kuo A."/>
            <person name="Mondo S."/>
            <person name="Riley R."/>
            <person name="Otillar R."/>
            <person name="Haridas S."/>
            <person name="Lipzen A."/>
            <person name="Grimwood J."/>
            <person name="Schmutz J."/>
            <person name="Clum A."/>
            <person name="Reid I.D."/>
            <person name="Moisan M.C."/>
            <person name="Butler G."/>
            <person name="Nguyen T.T.M."/>
            <person name="Dewar K."/>
            <person name="Conant G."/>
            <person name="Drula E."/>
            <person name="Henrissat B."/>
            <person name="Hansel C."/>
            <person name="Singer S."/>
            <person name="Hutchinson M.I."/>
            <person name="de Vries R.P."/>
            <person name="Natvig D.O."/>
            <person name="Powell A.J."/>
            <person name="Tsang A."/>
            <person name="Grigoriev I.V."/>
        </authorList>
    </citation>
    <scope>NUCLEOTIDE SEQUENCE [LARGE SCALE GENOMIC DNA]</scope>
    <source>
        <strain evidence="2 3">ATCC 24622</strain>
    </source>
</reference>
<keyword evidence="3" id="KW-1185">Reference proteome</keyword>
<dbReference type="Gene3D" id="3.40.50.11030">
    <property type="entry name" value="Threonylcarbamoyl-AMP synthase, C-terminal domain"/>
    <property type="match status" value="1"/>
</dbReference>